<reference evidence="2 3" key="1">
    <citation type="journal article" date="2019" name="ISME J.">
        <title>Genome analyses of uncultured TG2/ZB3 bacteria in 'Margulisbacteria' specifically attached to ectosymbiotic spirochetes of protists in the termite gut.</title>
        <authorList>
            <person name="Utami Y.D."/>
            <person name="Kuwahara H."/>
            <person name="Igai K."/>
            <person name="Murakami T."/>
            <person name="Sugaya K."/>
            <person name="Morikawa T."/>
            <person name="Nagura Y."/>
            <person name="Yuki M."/>
            <person name="Deevong P."/>
            <person name="Inoue T."/>
            <person name="Kihara K."/>
            <person name="Lo N."/>
            <person name="Yamada A."/>
            <person name="Ohkuma M."/>
            <person name="Hongoh Y."/>
        </authorList>
    </citation>
    <scope>NUCLEOTIDE SEQUENCE [LARGE SCALE GENOMIC DNA]</scope>
    <source>
        <strain evidence="2">NkOx7-02</strain>
    </source>
</reference>
<proteinExistence type="predicted"/>
<organism evidence="2 3">
    <name type="scientific">Candidatus Termititenax persephonae</name>
    <dbReference type="NCBI Taxonomy" id="2218525"/>
    <lineage>
        <taxon>Bacteria</taxon>
        <taxon>Bacillati</taxon>
        <taxon>Candidatus Margulisiibacteriota</taxon>
        <taxon>Candidatus Termititenacia</taxon>
        <taxon>Candidatus Termititenacales</taxon>
        <taxon>Candidatus Termititenacaceae</taxon>
        <taxon>Candidatus Termititenax</taxon>
    </lineage>
</organism>
<protein>
    <submittedName>
        <fullName evidence="2">Uncharacterized protein</fullName>
    </submittedName>
</protein>
<feature type="non-terminal residue" evidence="2">
    <location>
        <position position="1"/>
    </location>
</feature>
<keyword evidence="3" id="KW-1185">Reference proteome</keyword>
<feature type="region of interest" description="Disordered" evidence="1">
    <location>
        <begin position="295"/>
        <end position="351"/>
    </location>
</feature>
<dbReference type="Proteomes" id="UP000275925">
    <property type="component" value="Unassembled WGS sequence"/>
</dbReference>
<sequence length="678" mass="70331">ISMMQAQMKKVERIKALIRKMQKAKNDSRGKITAKMSGTPGAQITGAAEMVAGAESGAAEALMNELMNVASSNEAVEKKNNSAWTQIVSSATALASASINLGEKIKDLKDLKKADIKNGNKDATLGDKDSHFFAKGADGKIKGGGKFGEKLGALVKSAVGIKETGKDSSGDGTTIQGEGGAGGENSPPSGGENDANRLLPGVQNKDDITLQSLSSPGATTTADLLGGTFGAMGATTQFMGALFGGGMTEGGAGGYFKNLASSFGKMLGGLLKSAFLLAKGFAGVLNGDMANWGSWAKPPDSPQAGEATETPGKPPEEIELGTPTSTTTTETGEVDITSTREHTDPTTTLSASRGVDDRTYAVNEEFALNQQNIRITQNTSRKFTLENNVVDGAGLGVTYGNGGTADDTYDEERYAFANNCDELSGALSAVIGVASDQAQEFGGNATGVAVVTDARETDLRAELEKAKANGKDHIMVGATKVFLEKNQLVGININNGKQALIRGNTKATALSGNTLDMQENGKFAVGNVAVGTKLINEFTTNVDGNTLTFRQTATGGWEQQGTDGNWGTLSEGLSIKDGKLTRTSAATAGTAGAYQTGGSVRTETLTDAEVRNMSPEQLKTGNWKVTETTVGEASDVYKLQVEGLGDVQFKLDTAGNLVGATINGQDVTFDLDNNKVKV</sequence>
<evidence type="ECO:0000313" key="3">
    <source>
        <dbReference type="Proteomes" id="UP000275925"/>
    </source>
</evidence>
<name>A0A388TJX2_9BACT</name>
<evidence type="ECO:0000313" key="2">
    <source>
        <dbReference type="EMBL" id="GBR77139.1"/>
    </source>
</evidence>
<feature type="compositionally biased region" description="Low complexity" evidence="1">
    <location>
        <begin position="184"/>
        <end position="193"/>
    </location>
</feature>
<dbReference type="AlphaFoldDB" id="A0A388TJX2"/>
<feature type="region of interest" description="Disordered" evidence="1">
    <location>
        <begin position="163"/>
        <end position="200"/>
    </location>
</feature>
<evidence type="ECO:0000256" key="1">
    <source>
        <dbReference type="SAM" id="MobiDB-lite"/>
    </source>
</evidence>
<comment type="caution">
    <text evidence="2">The sequence shown here is derived from an EMBL/GenBank/DDBJ whole genome shotgun (WGS) entry which is preliminary data.</text>
</comment>
<feature type="non-terminal residue" evidence="2">
    <location>
        <position position="678"/>
    </location>
</feature>
<gene>
    <name evidence="2" type="ORF">NO2_1571</name>
</gene>
<accession>A0A388TJX2</accession>
<dbReference type="EMBL" id="BGZO01000118">
    <property type="protein sequence ID" value="GBR77139.1"/>
    <property type="molecule type" value="Genomic_DNA"/>
</dbReference>
<feature type="compositionally biased region" description="Low complexity" evidence="1">
    <location>
        <begin position="320"/>
        <end position="337"/>
    </location>
</feature>